<dbReference type="EMBL" id="GGEC01083836">
    <property type="protein sequence ID" value="MBX64320.1"/>
    <property type="molecule type" value="Transcribed_RNA"/>
</dbReference>
<sequence length="62" mass="7088">MHGLIVILKLVLHRPALRMLVSSVWPEIQLENSQTASIPFDKVMQSNQLQSPMRLLPILQIN</sequence>
<dbReference type="AlphaFoldDB" id="A0A2P2QBE1"/>
<keyword evidence="1" id="KW-0732">Signal</keyword>
<evidence type="ECO:0000256" key="1">
    <source>
        <dbReference type="SAM" id="SignalP"/>
    </source>
</evidence>
<name>A0A2P2QBE1_RHIMU</name>
<reference evidence="2" key="1">
    <citation type="submission" date="2018-02" db="EMBL/GenBank/DDBJ databases">
        <title>Rhizophora mucronata_Transcriptome.</title>
        <authorList>
            <person name="Meera S.P."/>
            <person name="Sreeshan A."/>
            <person name="Augustine A."/>
        </authorList>
    </citation>
    <scope>NUCLEOTIDE SEQUENCE</scope>
    <source>
        <tissue evidence="2">Leaf</tissue>
    </source>
</reference>
<feature type="chain" id="PRO_5015111202" evidence="1">
    <location>
        <begin position="19"/>
        <end position="62"/>
    </location>
</feature>
<protein>
    <submittedName>
        <fullName evidence="2">Uncharacterized protein</fullName>
    </submittedName>
</protein>
<proteinExistence type="predicted"/>
<accession>A0A2P2QBE1</accession>
<evidence type="ECO:0000313" key="2">
    <source>
        <dbReference type="EMBL" id="MBX64320.1"/>
    </source>
</evidence>
<organism evidence="2">
    <name type="scientific">Rhizophora mucronata</name>
    <name type="common">Asiatic mangrove</name>
    <dbReference type="NCBI Taxonomy" id="61149"/>
    <lineage>
        <taxon>Eukaryota</taxon>
        <taxon>Viridiplantae</taxon>
        <taxon>Streptophyta</taxon>
        <taxon>Embryophyta</taxon>
        <taxon>Tracheophyta</taxon>
        <taxon>Spermatophyta</taxon>
        <taxon>Magnoliopsida</taxon>
        <taxon>eudicotyledons</taxon>
        <taxon>Gunneridae</taxon>
        <taxon>Pentapetalae</taxon>
        <taxon>rosids</taxon>
        <taxon>fabids</taxon>
        <taxon>Malpighiales</taxon>
        <taxon>Rhizophoraceae</taxon>
        <taxon>Rhizophora</taxon>
    </lineage>
</organism>
<feature type="signal peptide" evidence="1">
    <location>
        <begin position="1"/>
        <end position="18"/>
    </location>
</feature>